<feature type="region of interest" description="Disordered" evidence="1">
    <location>
        <begin position="1"/>
        <end position="25"/>
    </location>
</feature>
<evidence type="ECO:0000313" key="4">
    <source>
        <dbReference type="Proteomes" id="UP000091820"/>
    </source>
</evidence>
<dbReference type="EnsemblMetazoa" id="GBRI032951-RA">
    <property type="protein sequence ID" value="GBRI032951-PA"/>
    <property type="gene ID" value="GBRI032951"/>
</dbReference>
<keyword evidence="2" id="KW-0472">Membrane</keyword>
<evidence type="ECO:0000313" key="3">
    <source>
        <dbReference type="EnsemblMetazoa" id="GBRI032951-PA"/>
    </source>
</evidence>
<reference evidence="4" key="1">
    <citation type="submission" date="2014-03" db="EMBL/GenBank/DDBJ databases">
        <authorList>
            <person name="Aksoy S."/>
            <person name="Warren W."/>
            <person name="Wilson R.K."/>
        </authorList>
    </citation>
    <scope>NUCLEOTIDE SEQUENCE [LARGE SCALE GENOMIC DNA]</scope>
    <source>
        <strain evidence="4">IAEA</strain>
    </source>
</reference>
<feature type="transmembrane region" description="Helical" evidence="2">
    <location>
        <begin position="109"/>
        <end position="129"/>
    </location>
</feature>
<dbReference type="GO" id="GO:0008045">
    <property type="term" value="P:motor neuron axon guidance"/>
    <property type="evidence" value="ECO:0007669"/>
    <property type="project" value="TreeGrafter"/>
</dbReference>
<keyword evidence="2" id="KW-0812">Transmembrane</keyword>
<dbReference type="VEuPathDB" id="VectorBase:GBRI032951"/>
<evidence type="ECO:0000256" key="1">
    <source>
        <dbReference type="SAM" id="MobiDB-lite"/>
    </source>
</evidence>
<dbReference type="AlphaFoldDB" id="A0A1A9WUN4"/>
<dbReference type="Proteomes" id="UP000091820">
    <property type="component" value="Unassembled WGS sequence"/>
</dbReference>
<accession>A0A1A9WUN4</accession>
<reference evidence="3" key="2">
    <citation type="submission" date="2020-05" db="UniProtKB">
        <authorList>
            <consortium name="EnsemblMetazoa"/>
        </authorList>
    </citation>
    <scope>IDENTIFICATION</scope>
    <source>
        <strain evidence="3">IAEA</strain>
    </source>
</reference>
<protein>
    <recommendedName>
        <fullName evidence="5">Ig-like domain-containing protein</fullName>
    </recommendedName>
</protein>
<dbReference type="PANTHER" id="PTHR21261:SF15">
    <property type="entry name" value="BEATEN PATH IIIA, ISOFORM D-RELATED"/>
    <property type="match status" value="1"/>
</dbReference>
<evidence type="ECO:0000256" key="2">
    <source>
        <dbReference type="SAM" id="Phobius"/>
    </source>
</evidence>
<dbReference type="PANTHER" id="PTHR21261">
    <property type="entry name" value="BEAT PROTEIN"/>
    <property type="match status" value="1"/>
</dbReference>
<name>A0A1A9WUN4_9MUSC</name>
<organism evidence="3 4">
    <name type="scientific">Glossina brevipalpis</name>
    <dbReference type="NCBI Taxonomy" id="37001"/>
    <lineage>
        <taxon>Eukaryota</taxon>
        <taxon>Metazoa</taxon>
        <taxon>Ecdysozoa</taxon>
        <taxon>Arthropoda</taxon>
        <taxon>Hexapoda</taxon>
        <taxon>Insecta</taxon>
        <taxon>Pterygota</taxon>
        <taxon>Neoptera</taxon>
        <taxon>Endopterygota</taxon>
        <taxon>Diptera</taxon>
        <taxon>Brachycera</taxon>
        <taxon>Muscomorpha</taxon>
        <taxon>Hippoboscoidea</taxon>
        <taxon>Glossinidae</taxon>
        <taxon>Glossina</taxon>
    </lineage>
</organism>
<proteinExistence type="predicted"/>
<keyword evidence="2" id="KW-1133">Transmembrane helix</keyword>
<feature type="compositionally biased region" description="Basic residues" evidence="1">
    <location>
        <begin position="13"/>
        <end position="23"/>
    </location>
</feature>
<evidence type="ECO:0008006" key="5">
    <source>
        <dbReference type="Google" id="ProtNLM"/>
    </source>
</evidence>
<keyword evidence="4" id="KW-1185">Reference proteome</keyword>
<sequence length="352" mass="40252">MMSHYSRMGQGTCKRRATRRGRRVGGQLPQAASLYRLERLTSLKFGLLNNYAVYERYCKECCKVCKTAHGFLYIVPITFIYNAPTYATPFVYSYASRDGVRLRTRSTRWYFSVWVLNGLFYSISKLLLINTCFNLRNSSDTQVMLRRVTLQSTGVYKCEVSGEAPAFNTVSESETMTVVNWSPHHAYSHIKVFLLLLSSLSSSSLLPATNQQTFQLANSTKSYTKPAFCLCMYDTFYFISLGDHSVAILVFNSSARSKDIDFVSPFVTRRIIRKLRLKSKNVVHCLFLICSWINKKPKVCRHCKRAYRACVMLSKDPTIVIRHSFAFKGYLKGALSVALRKIVDAFSVLDRV</sequence>